<dbReference type="Proteomes" id="UP001209878">
    <property type="component" value="Unassembled WGS sequence"/>
</dbReference>
<evidence type="ECO:0000256" key="8">
    <source>
        <dbReference type="ARBA" id="ARBA00023242"/>
    </source>
</evidence>
<evidence type="ECO:0000256" key="5">
    <source>
        <dbReference type="ARBA" id="ARBA00022553"/>
    </source>
</evidence>
<dbReference type="EMBL" id="JAODUO010000661">
    <property type="protein sequence ID" value="KAK2176484.1"/>
    <property type="molecule type" value="Genomic_DNA"/>
</dbReference>
<comment type="caution">
    <text evidence="11">The sequence shown here is derived from an EMBL/GenBank/DDBJ whole genome shotgun (WGS) entry which is preliminary data.</text>
</comment>
<evidence type="ECO:0000256" key="9">
    <source>
        <dbReference type="ARBA" id="ARBA00093307"/>
    </source>
</evidence>
<protein>
    <recommendedName>
        <fullName evidence="3">Coiled-coil domain-containing protein 86</fullName>
    </recommendedName>
</protein>
<accession>A0AAD9NR73</accession>
<feature type="coiled-coil region" evidence="10">
    <location>
        <begin position="284"/>
        <end position="318"/>
    </location>
</feature>
<keyword evidence="12" id="KW-1185">Reference proteome</keyword>
<evidence type="ECO:0000313" key="11">
    <source>
        <dbReference type="EMBL" id="KAK2176484.1"/>
    </source>
</evidence>
<evidence type="ECO:0000256" key="4">
    <source>
        <dbReference type="ARBA" id="ARBA00022454"/>
    </source>
</evidence>
<evidence type="ECO:0000256" key="1">
    <source>
        <dbReference type="ARBA" id="ARBA00004286"/>
    </source>
</evidence>
<dbReference type="GO" id="GO:0005694">
    <property type="term" value="C:chromosome"/>
    <property type="evidence" value="ECO:0007669"/>
    <property type="project" value="UniProtKB-SubCell"/>
</dbReference>
<evidence type="ECO:0000256" key="10">
    <source>
        <dbReference type="SAM" id="Coils"/>
    </source>
</evidence>
<proteinExistence type="predicted"/>
<dbReference type="PANTHER" id="PTHR13557:SF1">
    <property type="entry name" value="COILED-COIL DOMAIN-CONTAINING PROTEIN 86"/>
    <property type="match status" value="1"/>
</dbReference>
<dbReference type="GO" id="GO:0005730">
    <property type="term" value="C:nucleolus"/>
    <property type="evidence" value="ECO:0007669"/>
    <property type="project" value="UniProtKB-SubCell"/>
</dbReference>
<organism evidence="11 12">
    <name type="scientific">Ridgeia piscesae</name>
    <name type="common">Tubeworm</name>
    <dbReference type="NCBI Taxonomy" id="27915"/>
    <lineage>
        <taxon>Eukaryota</taxon>
        <taxon>Metazoa</taxon>
        <taxon>Spiralia</taxon>
        <taxon>Lophotrochozoa</taxon>
        <taxon>Annelida</taxon>
        <taxon>Polychaeta</taxon>
        <taxon>Sedentaria</taxon>
        <taxon>Canalipalpata</taxon>
        <taxon>Sabellida</taxon>
        <taxon>Siboglinidae</taxon>
        <taxon>Ridgeia</taxon>
    </lineage>
</organism>
<evidence type="ECO:0000256" key="7">
    <source>
        <dbReference type="ARBA" id="ARBA00023054"/>
    </source>
</evidence>
<gene>
    <name evidence="11" type="ORF">NP493_662g01145</name>
</gene>
<keyword evidence="8" id="KW-0539">Nucleus</keyword>
<sequence length="343" mass="40391">MTANANYHWRCYRPQHPQDLAFPLHVAHIPDGFLRRDVKVDDARHLLFATNLQLDLLEKAKTWYADATFYAGCAVHFSQAIWRRIQECGLQVAYGSDEGTFLRRVMALCFLPAQHITPVFRRLEQEATAALTPLMQYVARTWINDSATWPPTCWSVYYQSVRTSNDLEGWHTRLNTRGRAGMNLYMLVALLYDESSLIPVQVRLVSDGKLKRHQKKVFVNLQKKIFCLWEKYENGDLGRDRWAEIDGLQQDSTSHNDMMRMNTLKTSWSQKMKIRMEAKAVKARERELQEARSKELQMKHARRELNKKRREENQRKAEIVQPIKNTAKIKRMKKKQLRMIAKR</sequence>
<reference evidence="11" key="1">
    <citation type="journal article" date="2023" name="Mol. Biol. Evol.">
        <title>Third-Generation Sequencing Reveals the Adaptive Role of the Epigenome in Three Deep-Sea Polychaetes.</title>
        <authorList>
            <person name="Perez M."/>
            <person name="Aroh O."/>
            <person name="Sun Y."/>
            <person name="Lan Y."/>
            <person name="Juniper S.K."/>
            <person name="Young C.R."/>
            <person name="Angers B."/>
            <person name="Qian P.Y."/>
        </authorList>
    </citation>
    <scope>NUCLEOTIDE SEQUENCE</scope>
    <source>
        <strain evidence="11">R07B-5</strain>
    </source>
</reference>
<keyword evidence="5" id="KW-0597">Phosphoprotein</keyword>
<comment type="subcellular location">
    <subcellularLocation>
        <location evidence="1">Chromosome</location>
    </subcellularLocation>
    <subcellularLocation>
        <location evidence="2">Nucleus</location>
        <location evidence="2">Nucleolus</location>
    </subcellularLocation>
</comment>
<name>A0AAD9NR73_RIDPI</name>
<dbReference type="InterPro" id="IPR026570">
    <property type="entry name" value="CCDC86"/>
</dbReference>
<keyword evidence="6" id="KW-0164">Citrullination</keyword>
<keyword evidence="4" id="KW-0158">Chromosome</keyword>
<evidence type="ECO:0000256" key="6">
    <source>
        <dbReference type="ARBA" id="ARBA00022934"/>
    </source>
</evidence>
<dbReference type="AlphaFoldDB" id="A0AAD9NR73"/>
<evidence type="ECO:0000256" key="2">
    <source>
        <dbReference type="ARBA" id="ARBA00004604"/>
    </source>
</evidence>
<comment type="function">
    <text evidence="9">Required for proper chromosome segregation during mitosis and error-free mitotic progression.</text>
</comment>
<dbReference type="PANTHER" id="PTHR13557">
    <property type="entry name" value="COILED-COIL DOMAIN-CONTAINING PROTEIN 86"/>
    <property type="match status" value="1"/>
</dbReference>
<evidence type="ECO:0000313" key="12">
    <source>
        <dbReference type="Proteomes" id="UP001209878"/>
    </source>
</evidence>
<keyword evidence="7 10" id="KW-0175">Coiled coil</keyword>
<evidence type="ECO:0000256" key="3">
    <source>
        <dbReference type="ARBA" id="ARBA00016738"/>
    </source>
</evidence>